<dbReference type="EMBL" id="CAJJDN010000119">
    <property type="protein sequence ID" value="CAD8119115.1"/>
    <property type="molecule type" value="Genomic_DNA"/>
</dbReference>
<evidence type="ECO:0000313" key="2">
    <source>
        <dbReference type="Proteomes" id="UP000692954"/>
    </source>
</evidence>
<evidence type="ECO:0000313" key="1">
    <source>
        <dbReference type="EMBL" id="CAD8119115.1"/>
    </source>
</evidence>
<organism evidence="1 2">
    <name type="scientific">Paramecium sonneborni</name>
    <dbReference type="NCBI Taxonomy" id="65129"/>
    <lineage>
        <taxon>Eukaryota</taxon>
        <taxon>Sar</taxon>
        <taxon>Alveolata</taxon>
        <taxon>Ciliophora</taxon>
        <taxon>Intramacronucleata</taxon>
        <taxon>Oligohymenophorea</taxon>
        <taxon>Peniculida</taxon>
        <taxon>Parameciidae</taxon>
        <taxon>Paramecium</taxon>
    </lineage>
</organism>
<protein>
    <submittedName>
        <fullName evidence="1">Uncharacterized protein</fullName>
    </submittedName>
</protein>
<comment type="caution">
    <text evidence="1">The sequence shown here is derived from an EMBL/GenBank/DDBJ whole genome shotgun (WGS) entry which is preliminary data.</text>
</comment>
<dbReference type="Proteomes" id="UP000692954">
    <property type="component" value="Unassembled WGS sequence"/>
</dbReference>
<sequence>MILIFLKQINQQKLFIKKLPKSVSLFQEQFKEISIIFRRFFNIAHMANQTLNSSYNMFYGIHLDYYSVTLFNHFTRIQRASYTIYYGNWLTTVGQSHQ</sequence>
<dbReference type="AlphaFoldDB" id="A0A8S1QVZ2"/>
<keyword evidence="2" id="KW-1185">Reference proteome</keyword>
<gene>
    <name evidence="1" type="ORF">PSON_ATCC_30995.1.T1190197</name>
</gene>
<reference evidence="1" key="1">
    <citation type="submission" date="2021-01" db="EMBL/GenBank/DDBJ databases">
        <authorList>
            <consortium name="Genoscope - CEA"/>
            <person name="William W."/>
        </authorList>
    </citation>
    <scope>NUCLEOTIDE SEQUENCE</scope>
</reference>
<name>A0A8S1QVZ2_9CILI</name>
<proteinExistence type="predicted"/>
<accession>A0A8S1QVZ2</accession>